<dbReference type="EMBL" id="BK032510">
    <property type="protein sequence ID" value="DAF44142.1"/>
    <property type="molecule type" value="Genomic_DNA"/>
</dbReference>
<proteinExistence type="predicted"/>
<name>A0A8S5RZG9_9CAUD</name>
<feature type="region of interest" description="Disordered" evidence="1">
    <location>
        <begin position="49"/>
        <end position="136"/>
    </location>
</feature>
<feature type="region of interest" description="Disordered" evidence="1">
    <location>
        <begin position="254"/>
        <end position="362"/>
    </location>
</feature>
<accession>A0A8S5RZG9</accession>
<feature type="compositionally biased region" description="Polar residues" evidence="1">
    <location>
        <begin position="254"/>
        <end position="278"/>
    </location>
</feature>
<feature type="compositionally biased region" description="Polar residues" evidence="1">
    <location>
        <begin position="331"/>
        <end position="351"/>
    </location>
</feature>
<feature type="compositionally biased region" description="Acidic residues" evidence="1">
    <location>
        <begin position="72"/>
        <end position="123"/>
    </location>
</feature>
<evidence type="ECO:0000313" key="2">
    <source>
        <dbReference type="EMBL" id="DAF44142.1"/>
    </source>
</evidence>
<feature type="compositionally biased region" description="Acidic residues" evidence="1">
    <location>
        <begin position="52"/>
        <end position="65"/>
    </location>
</feature>
<protein>
    <submittedName>
        <fullName evidence="2">Uncharacterized protein</fullName>
    </submittedName>
</protein>
<reference evidence="2" key="1">
    <citation type="journal article" date="2021" name="Proc. Natl. Acad. Sci. U.S.A.">
        <title>A Catalog of Tens of Thousands of Viruses from Human Metagenomes Reveals Hidden Associations with Chronic Diseases.</title>
        <authorList>
            <person name="Tisza M.J."/>
            <person name="Buck C.B."/>
        </authorList>
    </citation>
    <scope>NUCLEOTIDE SEQUENCE</scope>
    <source>
        <strain evidence="2">CtNQV2</strain>
    </source>
</reference>
<sequence>MKKESKIRSPFVKNVMEDREKMESIIRETTKSSLHGILEEAVKNELNNLINEADESDYEEQEVDDTVTTTDNDSDDSIETSTETDFDTTTDDGDTEGMEDGEEEFSFDDAEGVDDNGEDEWSQFDDYKGEDGTYDFTQADSDTFIKVYKLLKDDDQVAIQKDESGNTHITDNETGSEYMIVSDDSAAEGMESGEGLEGTEEAFTTDDAEGETYSMDDIASQESDDDMDEETVFEIALHDDDDEEVNEENLGYTTDYQKKTAMTTPSNAEPAKTSQTYSMDKGVPTGTEKPWVGNAGNMKPFDEEDETKEDEDNINEEDEQVEEGTNVGGFVQQNTTSKSHVPNSSGRSARNASIAGKKVKTTAQPRYSGVAEDVMRKANAIWEENKQLKKELVSIKESLKEAVVLNYNLGQITKLFTENTTTREEKINIIKRFGSEAKSVEDSKKLYESVSRELKKVNQLNGVNNIDKQLSESKSTNLLVETPIYQSDDLTESLNLMKRLNNL</sequence>
<evidence type="ECO:0000256" key="1">
    <source>
        <dbReference type="SAM" id="MobiDB-lite"/>
    </source>
</evidence>
<organism evidence="2">
    <name type="scientific">Myoviridae sp. ctNQV2</name>
    <dbReference type="NCBI Taxonomy" id="2827683"/>
    <lineage>
        <taxon>Viruses</taxon>
        <taxon>Duplodnaviria</taxon>
        <taxon>Heunggongvirae</taxon>
        <taxon>Uroviricota</taxon>
        <taxon>Caudoviricetes</taxon>
    </lineage>
</organism>
<feature type="compositionally biased region" description="Acidic residues" evidence="1">
    <location>
        <begin position="302"/>
        <end position="322"/>
    </location>
</feature>